<feature type="region of interest" description="Disordered" evidence="1">
    <location>
        <begin position="446"/>
        <end position="472"/>
    </location>
</feature>
<dbReference type="EMBL" id="JARBHB010000001">
    <property type="protein sequence ID" value="KAJ8897360.1"/>
    <property type="molecule type" value="Genomic_DNA"/>
</dbReference>
<dbReference type="Proteomes" id="UP001159363">
    <property type="component" value="Chromosome 1"/>
</dbReference>
<organism evidence="2 3">
    <name type="scientific">Dryococelus australis</name>
    <dbReference type="NCBI Taxonomy" id="614101"/>
    <lineage>
        <taxon>Eukaryota</taxon>
        <taxon>Metazoa</taxon>
        <taxon>Ecdysozoa</taxon>
        <taxon>Arthropoda</taxon>
        <taxon>Hexapoda</taxon>
        <taxon>Insecta</taxon>
        <taxon>Pterygota</taxon>
        <taxon>Neoptera</taxon>
        <taxon>Polyneoptera</taxon>
        <taxon>Phasmatodea</taxon>
        <taxon>Verophasmatodea</taxon>
        <taxon>Anareolatae</taxon>
        <taxon>Phasmatidae</taxon>
        <taxon>Eurycanthinae</taxon>
        <taxon>Dryococelus</taxon>
    </lineage>
</organism>
<accession>A0ABQ9IKX9</accession>
<feature type="region of interest" description="Disordered" evidence="1">
    <location>
        <begin position="589"/>
        <end position="611"/>
    </location>
</feature>
<evidence type="ECO:0000313" key="3">
    <source>
        <dbReference type="Proteomes" id="UP001159363"/>
    </source>
</evidence>
<feature type="compositionally biased region" description="Polar residues" evidence="1">
    <location>
        <begin position="594"/>
        <end position="604"/>
    </location>
</feature>
<feature type="region of interest" description="Disordered" evidence="1">
    <location>
        <begin position="147"/>
        <end position="176"/>
    </location>
</feature>
<feature type="compositionally biased region" description="Basic and acidic residues" evidence="1">
    <location>
        <begin position="446"/>
        <end position="469"/>
    </location>
</feature>
<proteinExistence type="predicted"/>
<gene>
    <name evidence="2" type="ORF">PR048_002706</name>
</gene>
<evidence type="ECO:0000313" key="2">
    <source>
        <dbReference type="EMBL" id="KAJ8897360.1"/>
    </source>
</evidence>
<feature type="compositionally biased region" description="Basic and acidic residues" evidence="1">
    <location>
        <begin position="153"/>
        <end position="176"/>
    </location>
</feature>
<evidence type="ECO:0000256" key="1">
    <source>
        <dbReference type="SAM" id="MobiDB-lite"/>
    </source>
</evidence>
<reference evidence="2 3" key="1">
    <citation type="submission" date="2023-02" db="EMBL/GenBank/DDBJ databases">
        <title>LHISI_Scaffold_Assembly.</title>
        <authorList>
            <person name="Stuart O.P."/>
            <person name="Cleave R."/>
            <person name="Magrath M.J.L."/>
            <person name="Mikheyev A.S."/>
        </authorList>
    </citation>
    <scope>NUCLEOTIDE SEQUENCE [LARGE SCALE GENOMIC DNA]</scope>
    <source>
        <strain evidence="2">Daus_M_001</strain>
        <tissue evidence="2">Leg muscle</tissue>
    </source>
</reference>
<protein>
    <submittedName>
        <fullName evidence="2">Uncharacterized protein</fullName>
    </submittedName>
</protein>
<keyword evidence="3" id="KW-1185">Reference proteome</keyword>
<name>A0ABQ9IKX9_9NEOP</name>
<comment type="caution">
    <text evidence="2">The sequence shown here is derived from an EMBL/GenBank/DDBJ whole genome shotgun (WGS) entry which is preliminary data.</text>
</comment>
<sequence length="775" mass="86753">MFGQNTFCILPLAVRCIYDTVGKQSAASPYFHRAASGIRQRTEIIGPEFVGYLLPARFRPRHPARRHQSHVTFPHKHHLSLQNRLALDSLTRIQVQKVVRLLASRQGESGFIPLGSFLDFRTWEMCRMMPLVGEFSRGLPFPPSLHSGTVPADKGEAREYKEAPECEGRRKRENPEKNRLPVASSGMILILEVLDAFEAQGKRAVLNGIQADSPLHIPRERVEVKDSCYMIVAAARQGSVLNHRRAINQEPRIYYRKASLRDDNFAIHATDPVPSDRRRAAREVISGREICDYEYQAVKGAAGRLDYWIRCANSENFVQRKTQLMIQGSLHLALNVCAVVNERRGDALTRRTYAYALLFSMQNVSTRIVFFRGREQLVARPFPPGKHSGKDDKRAASNAGAASLRRVILVDSGALERSIYVARALAPPACTPGLAGRTVVRKRELERDIGTDRDGEKERERETDERGRTENITPYGSSVSLSVLCRGLPVALRPRLFHSSVRAAGRRFWTSRAAGYSACHVSEETEMLLEERGEVFVQETGIINHPSFLRPLHLKKEEQKQVVGRSLKFIIEIFLCTRVNTRDPGKSYTWLARTPTTPNRQSGKPEQPIRSRSRFLRDSRGIRGRLLIGCSSFPLCLSGVIGVLTGLVSPPPNNKRGGVVQTFELMFGRNLGLIPGPRARRTVTRRIASSFGTDKRTQQGSEVVVRSACQLPSSVTLVRSSLDLHPVSKMSGWSNTGDPETLTKVRPDMRASAQAWIITGHIRGGPLLQQLFSRG</sequence>